<sequence>MRFHVLLIVALLLTWFTNVDAAAVNQAEMKMLKASAPVRARRGFVDITRPCGPCQACGDCNVNYNDPECASACDDCANMCPE</sequence>
<feature type="signal peptide" evidence="1">
    <location>
        <begin position="1"/>
        <end position="21"/>
    </location>
</feature>
<evidence type="ECO:0000313" key="2">
    <source>
        <dbReference type="EMBL" id="JAC94844.1"/>
    </source>
</evidence>
<dbReference type="AlphaFoldDB" id="A0A098LXZ7"/>
<name>A0A098LXZ7_UNEBI</name>
<evidence type="ECO:0000256" key="1">
    <source>
        <dbReference type="SAM" id="SignalP"/>
    </source>
</evidence>
<protein>
    <submittedName>
        <fullName evidence="2">Ubs_13 putative toxin</fullName>
    </submittedName>
</protein>
<keyword evidence="1" id="KW-0732">Signal</keyword>
<proteinExistence type="predicted"/>
<organism evidence="2">
    <name type="scientific">Unedogemmula bisaya</name>
    <name type="common">Sea snail</name>
    <name type="synonym">Lophiotoma bisaya</name>
    <dbReference type="NCBI Taxonomy" id="746885"/>
    <lineage>
        <taxon>Eukaryota</taxon>
        <taxon>Metazoa</taxon>
        <taxon>Spiralia</taxon>
        <taxon>Lophotrochozoa</taxon>
        <taxon>Mollusca</taxon>
        <taxon>Gastropoda</taxon>
        <taxon>Caenogastropoda</taxon>
        <taxon>Neogastropoda</taxon>
        <taxon>Conoidea</taxon>
        <taxon>Turridae</taxon>
        <taxon>Unedogemmula</taxon>
    </lineage>
</organism>
<accession>A0A098LXZ7</accession>
<reference evidence="2" key="1">
    <citation type="journal article" date="2014" name="Toxicon">
        <title>A bioinformatics survey for conotoxin-like sequences in three turrid snail venom duct transcriptomes.</title>
        <authorList>
            <person name="Gonzales D.T."/>
            <person name="Saloma C.P."/>
        </authorList>
    </citation>
    <scope>NUCLEOTIDE SEQUENCE</scope>
    <source>
        <tissue evidence="2">Venom duct</tissue>
    </source>
</reference>
<feature type="chain" id="PRO_5001937454" evidence="1">
    <location>
        <begin position="22"/>
        <end position="82"/>
    </location>
</feature>
<reference evidence="2" key="2">
    <citation type="submission" date="2014-09" db="EMBL/GenBank/DDBJ databases">
        <authorList>
            <person name="Gonzales D.T.T."/>
            <person name="Saloma C.P."/>
        </authorList>
    </citation>
    <scope>NUCLEOTIDE SEQUENCE</scope>
    <source>
        <tissue evidence="2">Venom duct</tissue>
    </source>
</reference>
<dbReference type="EMBL" id="GBQY01000013">
    <property type="protein sequence ID" value="JAC94844.1"/>
    <property type="molecule type" value="Transcribed_RNA"/>
</dbReference>